<sequence length="196" mass="22102">MDSFDLPRLPLDLVRPIYDAVPPIRIYTHYQQSPKALATLASLTQANRLLHYGTAGHLSRFRDACMQARRARYGLVPHLRTVLQDSRLACQETTMFSGYFERLNLQTPDGVLMIDQAAGSDSAWSRIGIHPGHLADSHLERLYDPQRCRCSELAASIYEIAFQHLPNLQDLALYDNVRLHHLPKDSLPALKASGSQ</sequence>
<reference evidence="1 2" key="1">
    <citation type="journal article" date="2024" name="J. Plant Pathol.">
        <title>Sequence and assembly of the genome of Seiridium unicorne, isolate CBS 538.82, causal agent of cypress canker disease.</title>
        <authorList>
            <person name="Scali E."/>
            <person name="Rocca G.D."/>
            <person name="Danti R."/>
            <person name="Garbelotto M."/>
            <person name="Barberini S."/>
            <person name="Baroncelli R."/>
            <person name="Emiliani G."/>
        </authorList>
    </citation>
    <scope>NUCLEOTIDE SEQUENCE [LARGE SCALE GENOMIC DNA]</scope>
    <source>
        <strain evidence="1 2">BM-138-508</strain>
    </source>
</reference>
<comment type="caution">
    <text evidence="1">The sequence shown here is derived from an EMBL/GenBank/DDBJ whole genome shotgun (WGS) entry which is preliminary data.</text>
</comment>
<dbReference type="Proteomes" id="UP001408356">
    <property type="component" value="Unassembled WGS sequence"/>
</dbReference>
<organism evidence="1 2">
    <name type="scientific">Seiridium unicorne</name>
    <dbReference type="NCBI Taxonomy" id="138068"/>
    <lineage>
        <taxon>Eukaryota</taxon>
        <taxon>Fungi</taxon>
        <taxon>Dikarya</taxon>
        <taxon>Ascomycota</taxon>
        <taxon>Pezizomycotina</taxon>
        <taxon>Sordariomycetes</taxon>
        <taxon>Xylariomycetidae</taxon>
        <taxon>Amphisphaeriales</taxon>
        <taxon>Sporocadaceae</taxon>
        <taxon>Seiridium</taxon>
    </lineage>
</organism>
<accession>A0ABR2UWT5</accession>
<protein>
    <recommendedName>
        <fullName evidence="3">F-box domain-containing protein</fullName>
    </recommendedName>
</protein>
<evidence type="ECO:0008006" key="3">
    <source>
        <dbReference type="Google" id="ProtNLM"/>
    </source>
</evidence>
<dbReference type="EMBL" id="JARVKF010000330">
    <property type="protein sequence ID" value="KAK9419137.1"/>
    <property type="molecule type" value="Genomic_DNA"/>
</dbReference>
<keyword evidence="2" id="KW-1185">Reference proteome</keyword>
<proteinExistence type="predicted"/>
<name>A0ABR2UWT5_9PEZI</name>
<evidence type="ECO:0000313" key="2">
    <source>
        <dbReference type="Proteomes" id="UP001408356"/>
    </source>
</evidence>
<evidence type="ECO:0000313" key="1">
    <source>
        <dbReference type="EMBL" id="KAK9419137.1"/>
    </source>
</evidence>
<gene>
    <name evidence="1" type="ORF">SUNI508_01114</name>
</gene>